<proteinExistence type="inferred from homology"/>
<gene>
    <name evidence="3" type="ORF">KM312_05245</name>
</gene>
<dbReference type="FunFam" id="3.40.50.720:FF:000084">
    <property type="entry name" value="Short-chain dehydrogenase reductase"/>
    <property type="match status" value="1"/>
</dbReference>
<dbReference type="PANTHER" id="PTHR42879:SF6">
    <property type="entry name" value="NADPH-DEPENDENT REDUCTASE BACG"/>
    <property type="match status" value="1"/>
</dbReference>
<name>A0A947CVV5_HYDSH</name>
<dbReference type="SUPFAM" id="SSF51735">
    <property type="entry name" value="NAD(P)-binding Rossmann-fold domains"/>
    <property type="match status" value="1"/>
</dbReference>
<protein>
    <submittedName>
        <fullName evidence="3">SDR family oxidoreductase</fullName>
    </submittedName>
</protein>
<sequence length="261" mass="27814">MDLGLRGKVALVTGGSRGMGAATALEFAKEGAQVVLCARTEETLRRTAERIQTQTGQAAYPVVADITALDQVKKLVAFIGERFGRLDAAFINGGPPAAGGFLDLKDADWDAAYQTIVKGPVEVIREALPLMNGGAALVINTSNFVKQISVPYTLATSLRLSVVGLMKTLADELGPKGIRVNAIAPGSTNTDVMVQYLEQEGKRLNKTVKEVEEMYAASIPLRRFAQPEEIARVAVFLASPAASFVHGALWVVDGGETRFPL</sequence>
<dbReference type="PANTHER" id="PTHR42879">
    <property type="entry name" value="3-OXOACYL-(ACYL-CARRIER-PROTEIN) REDUCTASE"/>
    <property type="match status" value="1"/>
</dbReference>
<comment type="caution">
    <text evidence="3">The sequence shown here is derived from an EMBL/GenBank/DDBJ whole genome shotgun (WGS) entry which is preliminary data.</text>
</comment>
<keyword evidence="2" id="KW-0560">Oxidoreductase</keyword>
<dbReference type="EMBL" id="JAHHQF010000048">
    <property type="protein sequence ID" value="MBT9282047.1"/>
    <property type="molecule type" value="Genomic_DNA"/>
</dbReference>
<dbReference type="Pfam" id="PF13561">
    <property type="entry name" value="adh_short_C2"/>
    <property type="match status" value="1"/>
</dbReference>
<organism evidence="3 4">
    <name type="scientific">Hydrogenibacillus schlegelii</name>
    <name type="common">Bacillus schlegelii</name>
    <dbReference type="NCBI Taxonomy" id="1484"/>
    <lineage>
        <taxon>Bacteria</taxon>
        <taxon>Bacillati</taxon>
        <taxon>Bacillota</taxon>
        <taxon>Bacilli</taxon>
        <taxon>Bacillales</taxon>
        <taxon>Bacillales Family X. Incertae Sedis</taxon>
        <taxon>Hydrogenibacillus</taxon>
    </lineage>
</organism>
<dbReference type="InterPro" id="IPR050259">
    <property type="entry name" value="SDR"/>
</dbReference>
<evidence type="ECO:0000313" key="4">
    <source>
        <dbReference type="Proteomes" id="UP000748108"/>
    </source>
</evidence>
<dbReference type="GO" id="GO:0008206">
    <property type="term" value="P:bile acid metabolic process"/>
    <property type="evidence" value="ECO:0007669"/>
    <property type="project" value="UniProtKB-ARBA"/>
</dbReference>
<dbReference type="AlphaFoldDB" id="A0A947CVV5"/>
<evidence type="ECO:0000256" key="1">
    <source>
        <dbReference type="ARBA" id="ARBA00006484"/>
    </source>
</evidence>
<dbReference type="PRINTS" id="PR00081">
    <property type="entry name" value="GDHRDH"/>
</dbReference>
<dbReference type="Proteomes" id="UP000748108">
    <property type="component" value="Unassembled WGS sequence"/>
</dbReference>
<comment type="similarity">
    <text evidence="1">Belongs to the short-chain dehydrogenases/reductases (SDR) family.</text>
</comment>
<evidence type="ECO:0000256" key="2">
    <source>
        <dbReference type="ARBA" id="ARBA00023002"/>
    </source>
</evidence>
<dbReference type="InterPro" id="IPR002347">
    <property type="entry name" value="SDR_fam"/>
</dbReference>
<reference evidence="3" key="1">
    <citation type="journal article" date="2021" name="Microbiology">
        <title>Metagenomic Analysis of the Microbial Community in the Underground Coal Fire Area (Kemerovo Region, Russia) Revealed Predominance of Thermophilic Members of the Phyla Deinococcus-thermus, Aquificae, and Firmicutes.</title>
        <authorList>
            <person name="Kadnikov V."/>
            <person name="Mardanov A.V."/>
            <person name="Beletsky A.V."/>
            <person name="Karnachuk O.V."/>
            <person name="Ravin N.V."/>
        </authorList>
    </citation>
    <scope>NUCLEOTIDE SEQUENCE</scope>
    <source>
        <strain evidence="3">RBS10-49</strain>
    </source>
</reference>
<dbReference type="GO" id="GO:0016491">
    <property type="term" value="F:oxidoreductase activity"/>
    <property type="evidence" value="ECO:0007669"/>
    <property type="project" value="UniProtKB-KW"/>
</dbReference>
<dbReference type="InterPro" id="IPR036291">
    <property type="entry name" value="NAD(P)-bd_dom_sf"/>
</dbReference>
<dbReference type="Gene3D" id="3.40.50.720">
    <property type="entry name" value="NAD(P)-binding Rossmann-like Domain"/>
    <property type="match status" value="1"/>
</dbReference>
<accession>A0A947CVV5</accession>
<evidence type="ECO:0000313" key="3">
    <source>
        <dbReference type="EMBL" id="MBT9282047.1"/>
    </source>
</evidence>